<evidence type="ECO:0000256" key="12">
    <source>
        <dbReference type="SAM" id="MobiDB-lite"/>
    </source>
</evidence>
<feature type="domain" description="Lysosome-associated membrane glycoprotein 2-like luminal" evidence="14">
    <location>
        <begin position="110"/>
        <end position="238"/>
    </location>
</feature>
<feature type="compositionally biased region" description="Pro residues" evidence="12">
    <location>
        <begin position="89"/>
        <end position="107"/>
    </location>
</feature>
<sequence>MQHVSVQLMRFVYNLSDTGIFPNSSSRAIKTAESVTDTKGNINKKHRCESSNQIRMRNVTIGLRDATLQACLSSNSFCRQETTCERAWPSPPTPAAPPQPSPTPAPKRPSGSKYNVSVTSGTCLLASMGLQLNVTCRTRDNTTVTREFNPNKTTFGGSCTAQLETPELRGRNLLPALQFAMNAIAAGFFLQGVQLTLTPPDAGDPAFKAARGPLRALQAAAGSSYEGNAEERVRVPETYSGCGSAFRVDGDKFGPVEGGQLGEHSMLSPIAVGGALAGLVLSVLIAYLIGRKRSHAGCQTL</sequence>
<keyword evidence="11" id="KW-1015">Disulfide bond</keyword>
<dbReference type="PANTHER" id="PTHR11506">
    <property type="entry name" value="LYSOSOME-ASSOCIATED MEMBRANE GLYCOPROTEIN"/>
    <property type="match status" value="1"/>
</dbReference>
<keyword evidence="5" id="KW-0967">Endosome</keyword>
<dbReference type="Pfam" id="PF21222">
    <property type="entry name" value="Lamp2_2nd"/>
    <property type="match status" value="1"/>
</dbReference>
<evidence type="ECO:0000256" key="9">
    <source>
        <dbReference type="ARBA" id="ARBA00065516"/>
    </source>
</evidence>
<evidence type="ECO:0000313" key="16">
    <source>
        <dbReference type="Proteomes" id="UP001652580"/>
    </source>
</evidence>
<comment type="subcellular location">
    <subcellularLocation>
        <location evidence="2">Endosome membrane</location>
        <topology evidence="2">Single-pass type I membrane protein</topology>
    </subcellularLocation>
    <subcellularLocation>
        <location evidence="1 11">Lysosome membrane</location>
        <topology evidence="1 11">Single-pass type I membrane protein</topology>
    </subcellularLocation>
</comment>
<reference evidence="17" key="1">
    <citation type="submission" date="2025-08" db="UniProtKB">
        <authorList>
            <consortium name="RefSeq"/>
        </authorList>
    </citation>
    <scope>IDENTIFICATION</scope>
</reference>
<comment type="similarity">
    <text evidence="11">Belongs to the LAMP family.</text>
</comment>
<keyword evidence="3 11" id="KW-0812">Transmembrane</keyword>
<name>A0ABM3TLT5_BALAC</name>
<evidence type="ECO:0000256" key="6">
    <source>
        <dbReference type="ARBA" id="ARBA00022989"/>
    </source>
</evidence>
<feature type="transmembrane region" description="Helical" evidence="13">
    <location>
        <begin position="270"/>
        <end position="289"/>
    </location>
</feature>
<dbReference type="PRINTS" id="PR00336">
    <property type="entry name" value="LYSASSOCTDMP"/>
</dbReference>
<evidence type="ECO:0000256" key="8">
    <source>
        <dbReference type="ARBA" id="ARBA00023180"/>
    </source>
</evidence>
<feature type="region of interest" description="Disordered" evidence="12">
    <location>
        <begin position="85"/>
        <end position="114"/>
    </location>
</feature>
<keyword evidence="8" id="KW-0325">Glycoprotein</keyword>
<evidence type="ECO:0000256" key="10">
    <source>
        <dbReference type="ARBA" id="ARBA00082884"/>
    </source>
</evidence>
<keyword evidence="6 13" id="KW-1133">Transmembrane helix</keyword>
<evidence type="ECO:0000256" key="2">
    <source>
        <dbReference type="ARBA" id="ARBA00004530"/>
    </source>
</evidence>
<comment type="caution">
    <text evidence="11">Lacks conserved residue(s) required for the propagation of feature annotation.</text>
</comment>
<dbReference type="GeneID" id="103018813"/>
<gene>
    <name evidence="17" type="primary">LOC103018813</name>
</gene>
<evidence type="ECO:0000259" key="14">
    <source>
        <dbReference type="Pfam" id="PF01299"/>
    </source>
</evidence>
<dbReference type="Proteomes" id="UP001652580">
    <property type="component" value="Chromosome 5"/>
</dbReference>
<keyword evidence="11" id="KW-0458">Lysosome</keyword>
<dbReference type="Gene3D" id="2.40.160.110">
    <property type="match status" value="2"/>
</dbReference>
<evidence type="ECO:0000256" key="11">
    <source>
        <dbReference type="PROSITE-ProRule" id="PRU00740"/>
    </source>
</evidence>
<dbReference type="PROSITE" id="PS51407">
    <property type="entry name" value="LAMP_3"/>
    <property type="match status" value="1"/>
</dbReference>
<evidence type="ECO:0000256" key="5">
    <source>
        <dbReference type="ARBA" id="ARBA00022753"/>
    </source>
</evidence>
<feature type="disulfide bond" evidence="11">
    <location>
        <begin position="48"/>
        <end position="84"/>
    </location>
</feature>
<keyword evidence="16" id="KW-1185">Reference proteome</keyword>
<protein>
    <recommendedName>
        <fullName evidence="10">CD107 antigen-like family member A</fullName>
    </recommendedName>
</protein>
<accession>A0ABM3TLT5</accession>
<dbReference type="Pfam" id="PF01299">
    <property type="entry name" value="Lamp2-like_luminal"/>
    <property type="match status" value="1"/>
</dbReference>
<evidence type="ECO:0000256" key="7">
    <source>
        <dbReference type="ARBA" id="ARBA00023136"/>
    </source>
</evidence>
<proteinExistence type="inferred from homology"/>
<dbReference type="InterPro" id="IPR002000">
    <property type="entry name" value="Lysosome-assoc_membr_glycop"/>
</dbReference>
<evidence type="ECO:0000256" key="3">
    <source>
        <dbReference type="ARBA" id="ARBA00022692"/>
    </source>
</evidence>
<dbReference type="InterPro" id="IPR048524">
    <property type="entry name" value="Lamp2-like_TM"/>
</dbReference>
<feature type="domain" description="Lysosome-associated membrane glycoprotein 2-like transmembrane" evidence="15">
    <location>
        <begin position="269"/>
        <end position="299"/>
    </location>
</feature>
<dbReference type="CDD" id="cd12087">
    <property type="entry name" value="TM_EGFR-like"/>
    <property type="match status" value="1"/>
</dbReference>
<evidence type="ECO:0000259" key="15">
    <source>
        <dbReference type="Pfam" id="PF21222"/>
    </source>
</evidence>
<evidence type="ECO:0000256" key="4">
    <source>
        <dbReference type="ARBA" id="ARBA00022729"/>
    </source>
</evidence>
<keyword evidence="4" id="KW-0732">Signal</keyword>
<evidence type="ECO:0000256" key="13">
    <source>
        <dbReference type="SAM" id="Phobius"/>
    </source>
</evidence>
<organism evidence="16 17">
    <name type="scientific">Balaenoptera acutorostrata</name>
    <name type="common">Common minke whale</name>
    <name type="synonym">Balaena rostrata</name>
    <dbReference type="NCBI Taxonomy" id="9767"/>
    <lineage>
        <taxon>Eukaryota</taxon>
        <taxon>Metazoa</taxon>
        <taxon>Chordata</taxon>
        <taxon>Craniata</taxon>
        <taxon>Vertebrata</taxon>
        <taxon>Euteleostomi</taxon>
        <taxon>Mammalia</taxon>
        <taxon>Eutheria</taxon>
        <taxon>Laurasiatheria</taxon>
        <taxon>Artiodactyla</taxon>
        <taxon>Whippomorpha</taxon>
        <taxon>Cetacea</taxon>
        <taxon>Mysticeti</taxon>
        <taxon>Balaenopteridae</taxon>
        <taxon>Balaenoptera</taxon>
    </lineage>
</organism>
<dbReference type="RefSeq" id="XP_057403062.1">
    <property type="nucleotide sequence ID" value="XM_057547079.1"/>
</dbReference>
<dbReference type="PANTHER" id="PTHR11506:SF27">
    <property type="entry name" value="LYSOSOME-ASSOCIATED MEMBRANE GLYCOPROTEIN 1"/>
    <property type="match status" value="1"/>
</dbReference>
<evidence type="ECO:0000313" key="17">
    <source>
        <dbReference type="RefSeq" id="XP_057403062.1"/>
    </source>
</evidence>
<comment type="subunit">
    <text evidence="9">Interacts with ABCB9; this interaction strongly stabilizes ABCB9 and protects ABCB9 against lysosomal degradation. Interacts with FURIN. Interacts with TMEM175; inhibiting the proton channel activity of TMEM175.</text>
</comment>
<evidence type="ECO:0000256" key="1">
    <source>
        <dbReference type="ARBA" id="ARBA00004352"/>
    </source>
</evidence>
<keyword evidence="7 11" id="KW-0472">Membrane</keyword>
<dbReference type="InterPro" id="IPR048528">
    <property type="entry name" value="Lamp2-like_luminal"/>
</dbReference>